<reference evidence="1 2" key="1">
    <citation type="journal article" date="2023" name="G3 (Bethesda)">
        <title>A chromosome-length genome assembly and annotation of blackberry (Rubus argutus, cv. 'Hillquist').</title>
        <authorList>
            <person name="Bruna T."/>
            <person name="Aryal R."/>
            <person name="Dudchenko O."/>
            <person name="Sargent D.J."/>
            <person name="Mead D."/>
            <person name="Buti M."/>
            <person name="Cavallini A."/>
            <person name="Hytonen T."/>
            <person name="Andres J."/>
            <person name="Pham M."/>
            <person name="Weisz D."/>
            <person name="Mascagni F."/>
            <person name="Usai G."/>
            <person name="Natali L."/>
            <person name="Bassil N."/>
            <person name="Fernandez G.E."/>
            <person name="Lomsadze A."/>
            <person name="Armour M."/>
            <person name="Olukolu B."/>
            <person name="Poorten T."/>
            <person name="Britton C."/>
            <person name="Davik J."/>
            <person name="Ashrafi H."/>
            <person name="Aiden E.L."/>
            <person name="Borodovsky M."/>
            <person name="Worthington M."/>
        </authorList>
    </citation>
    <scope>NUCLEOTIDE SEQUENCE [LARGE SCALE GENOMIC DNA]</scope>
    <source>
        <strain evidence="1">PI 553951</strain>
    </source>
</reference>
<evidence type="ECO:0000313" key="1">
    <source>
        <dbReference type="EMBL" id="KAK9903652.1"/>
    </source>
</evidence>
<dbReference type="Proteomes" id="UP001457282">
    <property type="component" value="Unassembled WGS sequence"/>
</dbReference>
<name>A0AAW1VLL5_RUBAR</name>
<evidence type="ECO:0000313" key="2">
    <source>
        <dbReference type="Proteomes" id="UP001457282"/>
    </source>
</evidence>
<keyword evidence="2" id="KW-1185">Reference proteome</keyword>
<accession>A0AAW1VLL5</accession>
<organism evidence="1 2">
    <name type="scientific">Rubus argutus</name>
    <name type="common">Southern blackberry</name>
    <dbReference type="NCBI Taxonomy" id="59490"/>
    <lineage>
        <taxon>Eukaryota</taxon>
        <taxon>Viridiplantae</taxon>
        <taxon>Streptophyta</taxon>
        <taxon>Embryophyta</taxon>
        <taxon>Tracheophyta</taxon>
        <taxon>Spermatophyta</taxon>
        <taxon>Magnoliopsida</taxon>
        <taxon>eudicotyledons</taxon>
        <taxon>Gunneridae</taxon>
        <taxon>Pentapetalae</taxon>
        <taxon>rosids</taxon>
        <taxon>fabids</taxon>
        <taxon>Rosales</taxon>
        <taxon>Rosaceae</taxon>
        <taxon>Rosoideae</taxon>
        <taxon>Rosoideae incertae sedis</taxon>
        <taxon>Rubus</taxon>
    </lineage>
</organism>
<dbReference type="AlphaFoldDB" id="A0AAW1VLL5"/>
<gene>
    <name evidence="1" type="ORF">M0R45_001074</name>
</gene>
<sequence>MVAMTRALGVIESLSEIGSRRSSSGMVGIDWMWGEVPLGMWWRRWRGVVELCRKTKTVEAELWGKR</sequence>
<comment type="caution">
    <text evidence="1">The sequence shown here is derived from an EMBL/GenBank/DDBJ whole genome shotgun (WGS) entry which is preliminary data.</text>
</comment>
<dbReference type="EMBL" id="JBEDUW010000221">
    <property type="protein sequence ID" value="KAK9903652.1"/>
    <property type="molecule type" value="Genomic_DNA"/>
</dbReference>
<proteinExistence type="predicted"/>
<protein>
    <submittedName>
        <fullName evidence="1">Uncharacterized protein</fullName>
    </submittedName>
</protein>